<dbReference type="InterPro" id="IPR019188">
    <property type="entry name" value="SNAPC1"/>
</dbReference>
<name>A0A4Z2HNF3_9TELE</name>
<dbReference type="AlphaFoldDB" id="A0A4Z2HNF3"/>
<dbReference type="EMBL" id="SRLO01000209">
    <property type="protein sequence ID" value="TNN67130.1"/>
    <property type="molecule type" value="Genomic_DNA"/>
</dbReference>
<evidence type="ECO:0000313" key="2">
    <source>
        <dbReference type="EMBL" id="TNN67130.1"/>
    </source>
</evidence>
<keyword evidence="3" id="KW-1185">Reference proteome</keyword>
<evidence type="ECO:0000313" key="3">
    <source>
        <dbReference type="Proteomes" id="UP000314294"/>
    </source>
</evidence>
<protein>
    <submittedName>
        <fullName evidence="2">snRNA-activating protein complex subunit 1</fullName>
    </submittedName>
</protein>
<proteinExistence type="predicted"/>
<feature type="compositionally biased region" description="Basic and acidic residues" evidence="1">
    <location>
        <begin position="273"/>
        <end position="285"/>
    </location>
</feature>
<dbReference type="GO" id="GO:0042795">
    <property type="term" value="P:snRNA transcription by RNA polymerase II"/>
    <property type="evidence" value="ECO:0007669"/>
    <property type="project" value="TreeGrafter"/>
</dbReference>
<dbReference type="Pfam" id="PF09808">
    <property type="entry name" value="SNAPC1"/>
    <property type="match status" value="1"/>
</dbReference>
<dbReference type="PANTHER" id="PTHR15131">
    <property type="entry name" value="SMALL NUCLEAR RNA ACTIVATING COMPLEX, POLYPEPTIDE 1"/>
    <property type="match status" value="1"/>
</dbReference>
<accession>A0A4Z2HNF3</accession>
<dbReference type="GO" id="GO:0043565">
    <property type="term" value="F:sequence-specific DNA binding"/>
    <property type="evidence" value="ECO:0007669"/>
    <property type="project" value="TreeGrafter"/>
</dbReference>
<dbReference type="GO" id="GO:0019185">
    <property type="term" value="C:snRNA-activating protein complex"/>
    <property type="evidence" value="ECO:0007669"/>
    <property type="project" value="TreeGrafter"/>
</dbReference>
<dbReference type="Proteomes" id="UP000314294">
    <property type="component" value="Unassembled WGS sequence"/>
</dbReference>
<evidence type="ECO:0000256" key="1">
    <source>
        <dbReference type="SAM" id="MobiDB-lite"/>
    </source>
</evidence>
<feature type="region of interest" description="Disordered" evidence="1">
    <location>
        <begin position="266"/>
        <end position="362"/>
    </location>
</feature>
<dbReference type="PANTHER" id="PTHR15131:SF3">
    <property type="entry name" value="SNRNA-ACTIVATING PROTEIN COMPLEX SUBUNIT 1"/>
    <property type="match status" value="1"/>
</dbReference>
<sequence>MPRTLPIYSDVFFGPLTEDVEELLARFQQTESVRFEDFSAIWREMAFSDVFRGMPSVSEMKRFCRVALATAAKYFLPPYSYQIRVGGLYLLFGLYHAQLASPRVKIRLALGDWAVVQKFIRDSADSGHQDVVYVFHKLVAAKAIHYAAMPHFLSFNKQKKKKEPQPVCAGFLGRTTAVLEFSSADVLEEAANIQSQYEKLKEATPEVSREVTVTNPDFNARLRDVMSEFLEWQQRTFSGQQDEAAEEKPSEADYCSGRAQLLSAIKQKSMGNFREESKSGRRRQADAAAESSSSGAEQVPEASATPQRRRPPSLRARTWQSLGVTPAERKIKNWLLSVPEERERSPGRKYKRRTESEWNEEL</sequence>
<reference evidence="2 3" key="1">
    <citation type="submission" date="2019-03" db="EMBL/GenBank/DDBJ databases">
        <title>First draft genome of Liparis tanakae, snailfish: a comprehensive survey of snailfish specific genes.</title>
        <authorList>
            <person name="Kim W."/>
            <person name="Song I."/>
            <person name="Jeong J.-H."/>
            <person name="Kim D."/>
            <person name="Kim S."/>
            <person name="Ryu S."/>
            <person name="Song J.Y."/>
            <person name="Lee S.K."/>
        </authorList>
    </citation>
    <scope>NUCLEOTIDE SEQUENCE [LARGE SCALE GENOMIC DNA]</scope>
    <source>
        <tissue evidence="2">Muscle</tissue>
    </source>
</reference>
<comment type="caution">
    <text evidence="2">The sequence shown here is derived from an EMBL/GenBank/DDBJ whole genome shotgun (WGS) entry which is preliminary data.</text>
</comment>
<dbReference type="GO" id="GO:0042796">
    <property type="term" value="P:snRNA transcription by RNA polymerase III"/>
    <property type="evidence" value="ECO:0007669"/>
    <property type="project" value="TreeGrafter"/>
</dbReference>
<feature type="compositionally biased region" description="Low complexity" evidence="1">
    <location>
        <begin position="287"/>
        <end position="297"/>
    </location>
</feature>
<gene>
    <name evidence="2" type="primary">SNAPC1_1</name>
    <name evidence="2" type="ORF">EYF80_022660</name>
</gene>
<dbReference type="OrthoDB" id="20127at2759"/>
<organism evidence="2 3">
    <name type="scientific">Liparis tanakae</name>
    <name type="common">Tanaka's snailfish</name>
    <dbReference type="NCBI Taxonomy" id="230148"/>
    <lineage>
        <taxon>Eukaryota</taxon>
        <taxon>Metazoa</taxon>
        <taxon>Chordata</taxon>
        <taxon>Craniata</taxon>
        <taxon>Vertebrata</taxon>
        <taxon>Euteleostomi</taxon>
        <taxon>Actinopterygii</taxon>
        <taxon>Neopterygii</taxon>
        <taxon>Teleostei</taxon>
        <taxon>Neoteleostei</taxon>
        <taxon>Acanthomorphata</taxon>
        <taxon>Eupercaria</taxon>
        <taxon>Perciformes</taxon>
        <taxon>Cottioidei</taxon>
        <taxon>Cottales</taxon>
        <taxon>Liparidae</taxon>
        <taxon>Liparis</taxon>
    </lineage>
</organism>